<dbReference type="CDD" id="cd03702">
    <property type="entry name" value="IF2_mtIF2_II"/>
    <property type="match status" value="1"/>
</dbReference>
<evidence type="ECO:0000256" key="3">
    <source>
        <dbReference type="ARBA" id="ARBA00022540"/>
    </source>
</evidence>
<dbReference type="PANTHER" id="PTHR43381:SF5">
    <property type="entry name" value="TR-TYPE G DOMAIN-CONTAINING PROTEIN"/>
    <property type="match status" value="1"/>
</dbReference>
<dbReference type="InterPro" id="IPR027417">
    <property type="entry name" value="P-loop_NTPase"/>
</dbReference>
<dbReference type="CDD" id="cd03692">
    <property type="entry name" value="mtIF2_IVc"/>
    <property type="match status" value="1"/>
</dbReference>
<dbReference type="InterPro" id="IPR006847">
    <property type="entry name" value="IF2_N"/>
</dbReference>
<comment type="function">
    <text evidence="7 8 9">One of the essential components for the initiation of protein synthesis. Protects formylmethionyl-tRNA from spontaneous hydrolysis and promotes its binding to the 30S ribosomal subunits. Also involved in the hydrolysis of GTP during the formation of the 70S ribosomal complex.</text>
</comment>
<dbReference type="Proteomes" id="UP000008544">
    <property type="component" value="Chromosome"/>
</dbReference>
<dbReference type="PROSITE" id="PS51722">
    <property type="entry name" value="G_TR_2"/>
    <property type="match status" value="1"/>
</dbReference>
<dbReference type="InterPro" id="IPR023115">
    <property type="entry name" value="TIF_IF2_dom3"/>
</dbReference>
<evidence type="ECO:0000256" key="4">
    <source>
        <dbReference type="ARBA" id="ARBA00022741"/>
    </source>
</evidence>
<feature type="domain" description="Tr-type G" evidence="11">
    <location>
        <begin position="388"/>
        <end position="557"/>
    </location>
</feature>
<feature type="binding site" evidence="8">
    <location>
        <begin position="397"/>
        <end position="404"/>
    </location>
    <ligand>
        <name>GTP</name>
        <dbReference type="ChEBI" id="CHEBI:37565"/>
    </ligand>
</feature>
<feature type="binding site" evidence="8">
    <location>
        <begin position="443"/>
        <end position="447"/>
    </location>
    <ligand>
        <name>GTP</name>
        <dbReference type="ChEBI" id="CHEBI:37565"/>
    </ligand>
</feature>
<dbReference type="InterPro" id="IPR000795">
    <property type="entry name" value="T_Tr_GTP-bd_dom"/>
</dbReference>
<dbReference type="InterPro" id="IPR036925">
    <property type="entry name" value="TIF_IF2_dom3_sf"/>
</dbReference>
<evidence type="ECO:0000256" key="1">
    <source>
        <dbReference type="ARBA" id="ARBA00007733"/>
    </source>
</evidence>
<dbReference type="FunFam" id="2.40.30.10:FF:000007">
    <property type="entry name" value="Translation initiation factor IF-2"/>
    <property type="match status" value="1"/>
</dbReference>
<dbReference type="NCBIfam" id="TIGR00487">
    <property type="entry name" value="IF-2"/>
    <property type="match status" value="1"/>
</dbReference>
<feature type="compositionally biased region" description="Basic and acidic residues" evidence="10">
    <location>
        <begin position="31"/>
        <end position="51"/>
    </location>
</feature>
<evidence type="ECO:0000313" key="13">
    <source>
        <dbReference type="Proteomes" id="UP000008544"/>
    </source>
</evidence>
<dbReference type="InterPro" id="IPR005225">
    <property type="entry name" value="Small_GTP-bd"/>
</dbReference>
<feature type="region of interest" description="Disordered" evidence="10">
    <location>
        <begin position="31"/>
        <end position="303"/>
    </location>
</feature>
<dbReference type="Pfam" id="PF22042">
    <property type="entry name" value="EF-G_D2"/>
    <property type="match status" value="1"/>
</dbReference>
<dbReference type="GO" id="GO:0005525">
    <property type="term" value="F:GTP binding"/>
    <property type="evidence" value="ECO:0007669"/>
    <property type="project" value="UniProtKB-KW"/>
</dbReference>
<dbReference type="STRING" id="477974.Daud_0926"/>
<feature type="region of interest" description="G-domain" evidence="8">
    <location>
        <begin position="391"/>
        <end position="539"/>
    </location>
</feature>
<dbReference type="HOGENOM" id="CLU_006301_10_0_9"/>
<dbReference type="PANTHER" id="PTHR43381">
    <property type="entry name" value="TRANSLATION INITIATION FACTOR IF-2-RELATED"/>
    <property type="match status" value="1"/>
</dbReference>
<reference evidence="12 13" key="2">
    <citation type="journal article" date="2008" name="Science">
        <title>Environmental genomics reveals a single-species ecosystem deep within Earth.</title>
        <authorList>
            <person name="Chivian D."/>
            <person name="Brodie E.L."/>
            <person name="Alm E.J."/>
            <person name="Culley D.E."/>
            <person name="Dehal P.S."/>
            <person name="Desantis T.Z."/>
            <person name="Gihring T.M."/>
            <person name="Lapidus A."/>
            <person name="Lin L.H."/>
            <person name="Lowry S.R."/>
            <person name="Moser D.P."/>
            <person name="Richardson P.M."/>
            <person name="Southam G."/>
            <person name="Wanger G."/>
            <person name="Pratt L.M."/>
            <person name="Andersen G.L."/>
            <person name="Hazen T.C."/>
            <person name="Brockman F.J."/>
            <person name="Arkin A.P."/>
            <person name="Onstott T.C."/>
        </authorList>
    </citation>
    <scope>NUCLEOTIDE SEQUENCE [LARGE SCALE GENOMIC DNA]</scope>
    <source>
        <strain evidence="12 13">MP104C</strain>
    </source>
</reference>
<comment type="similarity">
    <text evidence="1 8 9">Belongs to the TRAFAC class translation factor GTPase superfamily. Classic translation factor GTPase family. IF-2 subfamily.</text>
</comment>
<dbReference type="SUPFAM" id="SSF52156">
    <property type="entry name" value="Initiation factor IF2/eIF5b, domain 3"/>
    <property type="match status" value="1"/>
</dbReference>
<evidence type="ECO:0000259" key="11">
    <source>
        <dbReference type="PROSITE" id="PS51722"/>
    </source>
</evidence>
<dbReference type="Gene3D" id="3.40.50.300">
    <property type="entry name" value="P-loop containing nucleotide triphosphate hydrolases"/>
    <property type="match status" value="1"/>
</dbReference>
<dbReference type="Pfam" id="PF00009">
    <property type="entry name" value="GTP_EFTU"/>
    <property type="match status" value="1"/>
</dbReference>
<evidence type="ECO:0000256" key="6">
    <source>
        <dbReference type="ARBA" id="ARBA00023134"/>
    </source>
</evidence>
<feature type="binding site" evidence="8">
    <location>
        <begin position="497"/>
        <end position="500"/>
    </location>
    <ligand>
        <name>GTP</name>
        <dbReference type="ChEBI" id="CHEBI:37565"/>
    </ligand>
</feature>
<feature type="compositionally biased region" description="Basic and acidic residues" evidence="10">
    <location>
        <begin position="75"/>
        <end position="89"/>
    </location>
</feature>
<dbReference type="FunFam" id="3.40.50.300:FF:000019">
    <property type="entry name" value="Translation initiation factor IF-2"/>
    <property type="match status" value="1"/>
</dbReference>
<comment type="subcellular location">
    <subcellularLocation>
        <location evidence="8">Cytoplasm</location>
    </subcellularLocation>
</comment>
<dbReference type="EMBL" id="CP000860">
    <property type="protein sequence ID" value="ACA59439.1"/>
    <property type="molecule type" value="Genomic_DNA"/>
</dbReference>
<dbReference type="CDD" id="cd01887">
    <property type="entry name" value="IF2_eIF5B"/>
    <property type="match status" value="1"/>
</dbReference>
<dbReference type="Gene3D" id="3.40.50.10050">
    <property type="entry name" value="Translation initiation factor IF- 2, domain 3"/>
    <property type="match status" value="1"/>
</dbReference>
<dbReference type="FunFam" id="2.40.30.10:FF:000008">
    <property type="entry name" value="Translation initiation factor IF-2"/>
    <property type="match status" value="1"/>
</dbReference>
<feature type="compositionally biased region" description="Pro residues" evidence="10">
    <location>
        <begin position="107"/>
        <end position="143"/>
    </location>
</feature>
<dbReference type="PROSITE" id="PS01176">
    <property type="entry name" value="IF2"/>
    <property type="match status" value="1"/>
</dbReference>
<dbReference type="GO" id="GO:0003743">
    <property type="term" value="F:translation initiation factor activity"/>
    <property type="evidence" value="ECO:0007669"/>
    <property type="project" value="UniProtKB-UniRule"/>
</dbReference>
<dbReference type="NCBIfam" id="TIGR00231">
    <property type="entry name" value="small_GTP"/>
    <property type="match status" value="1"/>
</dbReference>
<dbReference type="Gene3D" id="2.40.30.10">
    <property type="entry name" value="Translation factors"/>
    <property type="match status" value="2"/>
</dbReference>
<sequence>MLKVLTDLGVAVKSHMSTLDPEDIVRLREHLNAGKKGDKSRVGPAAPEERGGPAGQPRSRGVKLSQYGPGLVDKVPQRPPDKRLIERPFRVPTILPPAFGEEVKAPAPAPKPPEIPVEARPAPPPAAPAPQPEQHRPTPPTRPVPDRRPQPAGPHARPPYAGRPQSGGPRPPQAGGGPPRPQAPAGRYPGPPRPAQGARPAVPGRPPQHRGRPGVAAAGAPHPGPGGARPPARGILSKAIPKPPAELEAVKPDKSVGQQRFADKKEKDRRTHWDKNVGNKENRLRLRPKEKQHGPRVVPPSERKPVVLTGSLTVKDLAERMGVKSAEIIKQLMFLGIMATINQEIDVETAVVVAEEMGFRVEIKERELDPEELLELEPEEDEPEKLQSRPPVVTVLGHVDHGKTSLLDAIRDAKVTATEAGGITQHIGAYQVKYQQKRITFLDTPGHEAFTAMRARGARITDVAILVVAADDGVKPQTVEAINHAKAAGVPIIVAINKIDKPDANPDRVKQQLTEHGLVAEEWGGDTICVPVSALQKTGLDELLEMILLVAEMNELKANPFRSARGTVIESQLDKGRGPVVTVLVENGTVEVGDFLVAGSAFCRVRAMIDHKGRRVKKAGPSAPVEVLGFSEVPQAGERFYEVPEEKVARQIALKRQERKRQQELKASGRISLEDVFSRIQEGTVKELPLIVKADVQGSAEAMVQSLQRLSTEEVKVQLIHQGVGAITESDVNLAALAGAIIIGFNVRPDVNARKAAERELVDIRLYQVIYEALDDVKAALSGLLEPTYREVILGRAQVRQIFKVSRVGTIAGCYVLEGKITRDAGVRVIHDGKVVHDGRLSSLKRFKDDVREVVQGYECGLTLERFNDIHEGDQLEFYTTEEIQREL</sequence>
<gene>
    <name evidence="8" type="primary">infB</name>
    <name evidence="12" type="ordered locus">Daud_0926</name>
</gene>
<feature type="compositionally biased region" description="Basic and acidic residues" evidence="10">
    <location>
        <begin position="261"/>
        <end position="293"/>
    </location>
</feature>
<dbReference type="Pfam" id="PF11987">
    <property type="entry name" value="IF-2"/>
    <property type="match status" value="1"/>
</dbReference>
<dbReference type="Pfam" id="PF04760">
    <property type="entry name" value="IF2_N"/>
    <property type="match status" value="1"/>
</dbReference>
<dbReference type="HAMAP" id="MF_00100_B">
    <property type="entry name" value="IF_2_B"/>
    <property type="match status" value="1"/>
</dbReference>
<dbReference type="AlphaFoldDB" id="B1I385"/>
<evidence type="ECO:0000313" key="12">
    <source>
        <dbReference type="EMBL" id="ACA59439.1"/>
    </source>
</evidence>
<evidence type="ECO:0000256" key="5">
    <source>
        <dbReference type="ARBA" id="ARBA00022917"/>
    </source>
</evidence>
<name>B1I385_DESAP</name>
<evidence type="ECO:0000256" key="10">
    <source>
        <dbReference type="SAM" id="MobiDB-lite"/>
    </source>
</evidence>
<proteinExistence type="inferred from homology"/>
<evidence type="ECO:0000256" key="7">
    <source>
        <dbReference type="ARBA" id="ARBA00025162"/>
    </source>
</evidence>
<dbReference type="InterPro" id="IPR015760">
    <property type="entry name" value="TIF_IF2"/>
</dbReference>
<dbReference type="InterPro" id="IPR000178">
    <property type="entry name" value="TF_IF2_bacterial-like"/>
</dbReference>
<dbReference type="SUPFAM" id="SSF52540">
    <property type="entry name" value="P-loop containing nucleoside triphosphate hydrolases"/>
    <property type="match status" value="1"/>
</dbReference>
<dbReference type="GO" id="GO:0003924">
    <property type="term" value="F:GTPase activity"/>
    <property type="evidence" value="ECO:0007669"/>
    <property type="project" value="UniProtKB-UniRule"/>
</dbReference>
<dbReference type="FunFam" id="3.40.50.10050:FF:000001">
    <property type="entry name" value="Translation initiation factor IF-2"/>
    <property type="match status" value="1"/>
</dbReference>
<dbReference type="InterPro" id="IPR009000">
    <property type="entry name" value="Transl_B-barrel_sf"/>
</dbReference>
<dbReference type="Gene3D" id="1.10.10.2480">
    <property type="match status" value="1"/>
</dbReference>
<keyword evidence="3 8" id="KW-0396">Initiation factor</keyword>
<keyword evidence="13" id="KW-1185">Reference proteome</keyword>
<keyword evidence="5 8" id="KW-0648">Protein biosynthesis</keyword>
<dbReference type="KEGG" id="dau:Daud_0926"/>
<organism evidence="12 13">
    <name type="scientific">Desulforudis audaxviator (strain MP104C)</name>
    <dbReference type="NCBI Taxonomy" id="477974"/>
    <lineage>
        <taxon>Bacteria</taxon>
        <taxon>Bacillati</taxon>
        <taxon>Bacillota</taxon>
        <taxon>Clostridia</taxon>
        <taxon>Thermoanaerobacterales</taxon>
        <taxon>Candidatus Desulforudaceae</taxon>
        <taxon>Candidatus Desulforudis</taxon>
    </lineage>
</organism>
<keyword evidence="8" id="KW-0963">Cytoplasm</keyword>
<evidence type="ECO:0000256" key="2">
    <source>
        <dbReference type="ARBA" id="ARBA00020675"/>
    </source>
</evidence>
<evidence type="ECO:0000256" key="8">
    <source>
        <dbReference type="HAMAP-Rule" id="MF_00100"/>
    </source>
</evidence>
<keyword evidence="4 8" id="KW-0547">Nucleotide-binding</keyword>
<dbReference type="GO" id="GO:0005829">
    <property type="term" value="C:cytosol"/>
    <property type="evidence" value="ECO:0007669"/>
    <property type="project" value="TreeGrafter"/>
</dbReference>
<reference evidence="13" key="1">
    <citation type="submission" date="2007-10" db="EMBL/GenBank/DDBJ databases">
        <title>Complete sequence of chromosome of Desulforudis audaxviator MP104C.</title>
        <authorList>
            <person name="Copeland A."/>
            <person name="Lucas S."/>
            <person name="Lapidus A."/>
            <person name="Barry K."/>
            <person name="Glavina del Rio T."/>
            <person name="Dalin E."/>
            <person name="Tice H."/>
            <person name="Bruce D."/>
            <person name="Pitluck S."/>
            <person name="Lowry S.R."/>
            <person name="Larimer F."/>
            <person name="Land M.L."/>
            <person name="Hauser L."/>
            <person name="Kyrpides N."/>
            <person name="Ivanova N.N."/>
            <person name="Richardson P."/>
        </authorList>
    </citation>
    <scope>NUCLEOTIDE SEQUENCE [LARGE SCALE GENOMIC DNA]</scope>
    <source>
        <strain evidence="13">MP104C</strain>
    </source>
</reference>
<protein>
    <recommendedName>
        <fullName evidence="2 8">Translation initiation factor IF-2</fullName>
    </recommendedName>
</protein>
<dbReference type="eggNOG" id="COG0532">
    <property type="taxonomic scope" value="Bacteria"/>
</dbReference>
<accession>B1I385</accession>
<dbReference type="InterPro" id="IPR044145">
    <property type="entry name" value="IF2_II"/>
</dbReference>
<keyword evidence="6 8" id="KW-0342">GTP-binding</keyword>
<dbReference type="InterPro" id="IPR053905">
    <property type="entry name" value="EF-G-like_DII"/>
</dbReference>
<evidence type="ECO:0000256" key="9">
    <source>
        <dbReference type="RuleBase" id="RU000644"/>
    </source>
</evidence>
<dbReference type="SUPFAM" id="SSF50447">
    <property type="entry name" value="Translation proteins"/>
    <property type="match status" value="2"/>
</dbReference>